<dbReference type="Pfam" id="PF14258">
    <property type="entry name" value="DUF4350"/>
    <property type="match status" value="1"/>
</dbReference>
<name>A0A927IBK5_9ACTN</name>
<comment type="caution">
    <text evidence="4">The sequence shown here is derived from an EMBL/GenBank/DDBJ whole genome shotgun (WGS) entry which is preliminary data.</text>
</comment>
<keyword evidence="5" id="KW-1185">Reference proteome</keyword>
<reference evidence="4" key="1">
    <citation type="submission" date="2020-09" db="EMBL/GenBank/DDBJ databases">
        <title>Secondary metabolite and genome analysis of marine Streptomyces chumphonensis KK1-2T.</title>
        <authorList>
            <person name="Phongsopitanun W."/>
            <person name="Kanchanasin P."/>
            <person name="Pittayakhajonwut P."/>
            <person name="Suwanborirux K."/>
            <person name="Tanasupawat S."/>
        </authorList>
    </citation>
    <scope>NUCLEOTIDE SEQUENCE</scope>
    <source>
        <strain evidence="4">KK1-2</strain>
    </source>
</reference>
<organism evidence="4 5">
    <name type="scientific">Streptomyces chumphonensis</name>
    <dbReference type="NCBI Taxonomy" id="1214925"/>
    <lineage>
        <taxon>Bacteria</taxon>
        <taxon>Bacillati</taxon>
        <taxon>Actinomycetota</taxon>
        <taxon>Actinomycetes</taxon>
        <taxon>Kitasatosporales</taxon>
        <taxon>Streptomycetaceae</taxon>
        <taxon>Streptomyces</taxon>
    </lineage>
</organism>
<dbReference type="InterPro" id="IPR025646">
    <property type="entry name" value="DUF4350"/>
</dbReference>
<keyword evidence="2" id="KW-1133">Transmembrane helix</keyword>
<sequence>MTSTTTAPRTATTSLSPTARQVWNRSRGLLIATVILLVGALAIAVLRSGEQHGALDPRSADRQGTRAVAELLAQRGVDTTVVTTTAEAARSTAPDTTLLVARPDLLNGRQLEVLRAATASGGGRTVLLAPGATSVSALAPSVETQARTAPRTIAPQCSAAYARRAGEADLGGLRYRPTEGAAGIDSCYPVDGAPTLLRLPNGDGDTVITGSADFLHNATLDEQGNASLALQLLGTREHLVWYLPSPTDPAAEASGDESMADLLPPGWLWGAVQLFLAAVFAALWRARRLGPLVPERLPVSVPAAETTEGRARLYRLADARDSAAAALRAAARERVAPLLGVPAADAHAPEALVPAVARHTGDLSTTHSLFFGPVPPDDAALVRLADDLDELERRITPSPTPAPTDKDRTS</sequence>
<evidence type="ECO:0000313" key="5">
    <source>
        <dbReference type="Proteomes" id="UP000632289"/>
    </source>
</evidence>
<dbReference type="Proteomes" id="UP000632289">
    <property type="component" value="Unassembled WGS sequence"/>
</dbReference>
<dbReference type="EMBL" id="JACXYU010000001">
    <property type="protein sequence ID" value="MBD3930975.1"/>
    <property type="molecule type" value="Genomic_DNA"/>
</dbReference>
<evidence type="ECO:0000313" key="4">
    <source>
        <dbReference type="EMBL" id="MBD3930975.1"/>
    </source>
</evidence>
<feature type="region of interest" description="Disordered" evidence="1">
    <location>
        <begin position="389"/>
        <end position="410"/>
    </location>
</feature>
<protein>
    <submittedName>
        <fullName evidence="4">DUF4350 domain-containing protein</fullName>
    </submittedName>
</protein>
<feature type="domain" description="DUF4350" evidence="3">
    <location>
        <begin position="58"/>
        <end position="233"/>
    </location>
</feature>
<proteinExistence type="predicted"/>
<dbReference type="AlphaFoldDB" id="A0A927IBK5"/>
<keyword evidence="2" id="KW-0472">Membrane</keyword>
<keyword evidence="2" id="KW-0812">Transmembrane</keyword>
<feature type="transmembrane region" description="Helical" evidence="2">
    <location>
        <begin position="28"/>
        <end position="46"/>
    </location>
</feature>
<evidence type="ECO:0000256" key="1">
    <source>
        <dbReference type="SAM" id="MobiDB-lite"/>
    </source>
</evidence>
<evidence type="ECO:0000256" key="2">
    <source>
        <dbReference type="SAM" id="Phobius"/>
    </source>
</evidence>
<gene>
    <name evidence="4" type="ORF">IF129_05285</name>
</gene>
<evidence type="ECO:0000259" key="3">
    <source>
        <dbReference type="Pfam" id="PF14258"/>
    </source>
</evidence>
<dbReference type="RefSeq" id="WP_191208187.1">
    <property type="nucleotide sequence ID" value="NZ_BAABKL010000039.1"/>
</dbReference>
<accession>A0A927IBK5</accession>